<dbReference type="HOGENOM" id="CLU_1962847_0_0_1"/>
<dbReference type="Proteomes" id="UP000002051">
    <property type="component" value="Chromosome 3"/>
</dbReference>
<proteinExistence type="predicted"/>
<dbReference type="Gramene" id="rna16335">
    <property type="protein sequence ID" value="RHN68046.1"/>
    <property type="gene ID" value="gene16335"/>
</dbReference>
<protein>
    <submittedName>
        <fullName evidence="1 3">Uncharacterized protein</fullName>
    </submittedName>
</protein>
<gene>
    <name evidence="1" type="ordered locus">MTR_3g064130</name>
    <name evidence="2" type="ORF">MtrunA17_Chr3g0109501</name>
</gene>
<evidence type="ECO:0000313" key="3">
    <source>
        <dbReference type="EnsemblPlants" id="AES70853"/>
    </source>
</evidence>
<reference evidence="1 4" key="2">
    <citation type="journal article" date="2014" name="BMC Genomics">
        <title>An improved genome release (version Mt4.0) for the model legume Medicago truncatula.</title>
        <authorList>
            <person name="Tang H."/>
            <person name="Krishnakumar V."/>
            <person name="Bidwell S."/>
            <person name="Rosen B."/>
            <person name="Chan A."/>
            <person name="Zhou S."/>
            <person name="Gentzbittel L."/>
            <person name="Childs K.L."/>
            <person name="Yandell M."/>
            <person name="Gundlach H."/>
            <person name="Mayer K.F."/>
            <person name="Schwartz D.C."/>
            <person name="Town C.D."/>
        </authorList>
    </citation>
    <scope>GENOME REANNOTATION</scope>
    <source>
        <strain evidence="3 4">cv. Jemalong A17</strain>
    </source>
</reference>
<evidence type="ECO:0000313" key="2">
    <source>
        <dbReference type="EMBL" id="RHN68046.1"/>
    </source>
</evidence>
<evidence type="ECO:0000313" key="1">
    <source>
        <dbReference type="EMBL" id="AES70853.1"/>
    </source>
</evidence>
<dbReference type="PaxDb" id="3880-AES70853"/>
<dbReference type="EMBL" id="CM001219">
    <property type="protein sequence ID" value="AES70853.1"/>
    <property type="molecule type" value="Genomic_DNA"/>
</dbReference>
<name>G7J7V9_MEDTR</name>
<dbReference type="AlphaFoldDB" id="G7J7V9"/>
<reference evidence="2" key="5">
    <citation type="journal article" date="2018" name="Nat. Plants">
        <title>Whole-genome landscape of Medicago truncatula symbiotic genes.</title>
        <authorList>
            <person name="Pecrix Y."/>
            <person name="Gamas P."/>
            <person name="Carrere S."/>
        </authorList>
    </citation>
    <scope>NUCLEOTIDE SEQUENCE</scope>
    <source>
        <tissue evidence="2">Leaves</tissue>
    </source>
</reference>
<accession>G7J7V9</accession>
<reference evidence="3" key="3">
    <citation type="submission" date="2015-04" db="UniProtKB">
        <authorList>
            <consortium name="EnsemblPlants"/>
        </authorList>
    </citation>
    <scope>IDENTIFICATION</scope>
    <source>
        <strain evidence="3">cv. Jemalong A17</strain>
    </source>
</reference>
<keyword evidence="4" id="KW-1185">Reference proteome</keyword>
<evidence type="ECO:0000313" key="5">
    <source>
        <dbReference type="Proteomes" id="UP000265566"/>
    </source>
</evidence>
<sequence>MIVIALLCTQASAGMKPTMSEVVVLQTRSLVEHLQPTMHVFVETNLRSHEGHSTSTGSSTSNATASVSVLSARLLYGAVKGIEPKRLQNKPEEGYSSLIPIFHNFINHKIRKYHVKQSSIRKAQAKSK</sequence>
<organism evidence="1 4">
    <name type="scientific">Medicago truncatula</name>
    <name type="common">Barrel medic</name>
    <name type="synonym">Medicago tribuloides</name>
    <dbReference type="NCBI Taxonomy" id="3880"/>
    <lineage>
        <taxon>Eukaryota</taxon>
        <taxon>Viridiplantae</taxon>
        <taxon>Streptophyta</taxon>
        <taxon>Embryophyta</taxon>
        <taxon>Tracheophyta</taxon>
        <taxon>Spermatophyta</taxon>
        <taxon>Magnoliopsida</taxon>
        <taxon>eudicotyledons</taxon>
        <taxon>Gunneridae</taxon>
        <taxon>Pentapetalae</taxon>
        <taxon>rosids</taxon>
        <taxon>fabids</taxon>
        <taxon>Fabales</taxon>
        <taxon>Fabaceae</taxon>
        <taxon>Papilionoideae</taxon>
        <taxon>50 kb inversion clade</taxon>
        <taxon>NPAAA clade</taxon>
        <taxon>Hologalegina</taxon>
        <taxon>IRL clade</taxon>
        <taxon>Trifolieae</taxon>
        <taxon>Medicago</taxon>
    </lineage>
</organism>
<reference evidence="1 4" key="1">
    <citation type="journal article" date="2011" name="Nature">
        <title>The Medicago genome provides insight into the evolution of rhizobial symbioses.</title>
        <authorList>
            <person name="Young N.D."/>
            <person name="Debelle F."/>
            <person name="Oldroyd G.E."/>
            <person name="Geurts R."/>
            <person name="Cannon S.B."/>
            <person name="Udvardi M.K."/>
            <person name="Benedito V.A."/>
            <person name="Mayer K.F."/>
            <person name="Gouzy J."/>
            <person name="Schoof H."/>
            <person name="Van de Peer Y."/>
            <person name="Proost S."/>
            <person name="Cook D.R."/>
            <person name="Meyers B.C."/>
            <person name="Spannagl M."/>
            <person name="Cheung F."/>
            <person name="De Mita S."/>
            <person name="Krishnakumar V."/>
            <person name="Gundlach H."/>
            <person name="Zhou S."/>
            <person name="Mudge J."/>
            <person name="Bharti A.K."/>
            <person name="Murray J.D."/>
            <person name="Naoumkina M.A."/>
            <person name="Rosen B."/>
            <person name="Silverstein K.A."/>
            <person name="Tang H."/>
            <person name="Rombauts S."/>
            <person name="Zhao P.X."/>
            <person name="Zhou P."/>
            <person name="Barbe V."/>
            <person name="Bardou P."/>
            <person name="Bechner M."/>
            <person name="Bellec A."/>
            <person name="Berger A."/>
            <person name="Berges H."/>
            <person name="Bidwell S."/>
            <person name="Bisseling T."/>
            <person name="Choisne N."/>
            <person name="Couloux A."/>
            <person name="Denny R."/>
            <person name="Deshpande S."/>
            <person name="Dai X."/>
            <person name="Doyle J.J."/>
            <person name="Dudez A.M."/>
            <person name="Farmer A.D."/>
            <person name="Fouteau S."/>
            <person name="Franken C."/>
            <person name="Gibelin C."/>
            <person name="Gish J."/>
            <person name="Goldstein S."/>
            <person name="Gonzalez A.J."/>
            <person name="Green P.J."/>
            <person name="Hallab A."/>
            <person name="Hartog M."/>
            <person name="Hua A."/>
            <person name="Humphray S.J."/>
            <person name="Jeong D.H."/>
            <person name="Jing Y."/>
            <person name="Jocker A."/>
            <person name="Kenton S.M."/>
            <person name="Kim D.J."/>
            <person name="Klee K."/>
            <person name="Lai H."/>
            <person name="Lang C."/>
            <person name="Lin S."/>
            <person name="Macmil S.L."/>
            <person name="Magdelenat G."/>
            <person name="Matthews L."/>
            <person name="McCorrison J."/>
            <person name="Monaghan E.L."/>
            <person name="Mun J.H."/>
            <person name="Najar F.Z."/>
            <person name="Nicholson C."/>
            <person name="Noirot C."/>
            <person name="O'Bleness M."/>
            <person name="Paule C.R."/>
            <person name="Poulain J."/>
            <person name="Prion F."/>
            <person name="Qin B."/>
            <person name="Qu C."/>
            <person name="Retzel E.F."/>
            <person name="Riddle C."/>
            <person name="Sallet E."/>
            <person name="Samain S."/>
            <person name="Samson N."/>
            <person name="Sanders I."/>
            <person name="Saurat O."/>
            <person name="Scarpelli C."/>
            <person name="Schiex T."/>
            <person name="Segurens B."/>
            <person name="Severin A.J."/>
            <person name="Sherrier D.J."/>
            <person name="Shi R."/>
            <person name="Sims S."/>
            <person name="Singer S.R."/>
            <person name="Sinharoy S."/>
            <person name="Sterck L."/>
            <person name="Viollet A."/>
            <person name="Wang B.B."/>
            <person name="Wang K."/>
            <person name="Wang M."/>
            <person name="Wang X."/>
            <person name="Warfsmann J."/>
            <person name="Weissenbach J."/>
            <person name="White D.D."/>
            <person name="White J.D."/>
            <person name="Wiley G.B."/>
            <person name="Wincker P."/>
            <person name="Xing Y."/>
            <person name="Yang L."/>
            <person name="Yao Z."/>
            <person name="Ying F."/>
            <person name="Zhai J."/>
            <person name="Zhou L."/>
            <person name="Zuber A."/>
            <person name="Denarie J."/>
            <person name="Dixon R.A."/>
            <person name="May G.D."/>
            <person name="Schwartz D.C."/>
            <person name="Rogers J."/>
            <person name="Quetier F."/>
            <person name="Town C.D."/>
            <person name="Roe B.A."/>
        </authorList>
    </citation>
    <scope>NUCLEOTIDE SEQUENCE [LARGE SCALE GENOMIC DNA]</scope>
    <source>
        <strain evidence="1">A17</strain>
        <strain evidence="3 4">cv. Jemalong A17</strain>
    </source>
</reference>
<dbReference type="EMBL" id="PSQE01000003">
    <property type="protein sequence ID" value="RHN68046.1"/>
    <property type="molecule type" value="Genomic_DNA"/>
</dbReference>
<dbReference type="Proteomes" id="UP000265566">
    <property type="component" value="Chromosome 3"/>
</dbReference>
<reference evidence="5" key="4">
    <citation type="journal article" date="2018" name="Nat. Plants">
        <title>Whole-genome landscape of Medicago truncatula symbiotic genes.</title>
        <authorList>
            <person name="Pecrix Y."/>
            <person name="Staton S.E."/>
            <person name="Sallet E."/>
            <person name="Lelandais-Briere C."/>
            <person name="Moreau S."/>
            <person name="Carrere S."/>
            <person name="Blein T."/>
            <person name="Jardinaud M.F."/>
            <person name="Latrasse D."/>
            <person name="Zouine M."/>
            <person name="Zahm M."/>
            <person name="Kreplak J."/>
            <person name="Mayjonade B."/>
            <person name="Satge C."/>
            <person name="Perez M."/>
            <person name="Cauet S."/>
            <person name="Marande W."/>
            <person name="Chantry-Darmon C."/>
            <person name="Lopez-Roques C."/>
            <person name="Bouchez O."/>
            <person name="Berard A."/>
            <person name="Debelle F."/>
            <person name="Munos S."/>
            <person name="Bendahmane A."/>
            <person name="Berges H."/>
            <person name="Niebel A."/>
            <person name="Buitink J."/>
            <person name="Frugier F."/>
            <person name="Benhamed M."/>
            <person name="Crespi M."/>
            <person name="Gouzy J."/>
            <person name="Gamas P."/>
        </authorList>
    </citation>
    <scope>NUCLEOTIDE SEQUENCE [LARGE SCALE GENOMIC DNA]</scope>
    <source>
        <strain evidence="5">cv. Jemalong A17</strain>
    </source>
</reference>
<evidence type="ECO:0000313" key="4">
    <source>
        <dbReference type="Proteomes" id="UP000002051"/>
    </source>
</evidence>
<dbReference type="EnsemblPlants" id="AES70853">
    <property type="protein sequence ID" value="AES70853"/>
    <property type="gene ID" value="MTR_3g064130"/>
</dbReference>